<evidence type="ECO:0000313" key="6">
    <source>
        <dbReference type="EMBL" id="GAI57183.1"/>
    </source>
</evidence>
<comment type="subcellular location">
    <subcellularLocation>
        <location evidence="1">Membrane</location>
    </subcellularLocation>
</comment>
<feature type="domain" description="ABC transporter" evidence="5">
    <location>
        <begin position="24"/>
        <end position="50"/>
    </location>
</feature>
<dbReference type="SUPFAM" id="SSF52540">
    <property type="entry name" value="P-loop containing nucleoside triphosphate hydrolases"/>
    <property type="match status" value="1"/>
</dbReference>
<dbReference type="PANTHER" id="PTHR43297">
    <property type="entry name" value="OLIGOPEPTIDE TRANSPORT ATP-BINDING PROTEIN APPD"/>
    <property type="match status" value="1"/>
</dbReference>
<proteinExistence type="predicted"/>
<dbReference type="InterPro" id="IPR003439">
    <property type="entry name" value="ABC_transporter-like_ATP-bd"/>
</dbReference>
<organism evidence="6">
    <name type="scientific">marine sediment metagenome</name>
    <dbReference type="NCBI Taxonomy" id="412755"/>
    <lineage>
        <taxon>unclassified sequences</taxon>
        <taxon>metagenomes</taxon>
        <taxon>ecological metagenomes</taxon>
    </lineage>
</organism>
<accession>X1PMW5</accession>
<dbReference type="PANTHER" id="PTHR43297:SF2">
    <property type="entry name" value="DIPEPTIDE TRANSPORT ATP-BINDING PROTEIN DPPD"/>
    <property type="match status" value="1"/>
</dbReference>
<dbReference type="GO" id="GO:0016887">
    <property type="term" value="F:ATP hydrolysis activity"/>
    <property type="evidence" value="ECO:0007669"/>
    <property type="project" value="InterPro"/>
</dbReference>
<feature type="non-terminal residue" evidence="6">
    <location>
        <position position="52"/>
    </location>
</feature>
<name>X1PMW5_9ZZZZ</name>
<keyword evidence="4" id="KW-0472">Membrane</keyword>
<dbReference type="Pfam" id="PF00005">
    <property type="entry name" value="ABC_tran"/>
    <property type="match status" value="1"/>
</dbReference>
<dbReference type="AlphaFoldDB" id="X1PMW5"/>
<evidence type="ECO:0000256" key="2">
    <source>
        <dbReference type="ARBA" id="ARBA00022448"/>
    </source>
</evidence>
<dbReference type="EMBL" id="BARV01035451">
    <property type="protein sequence ID" value="GAI57183.1"/>
    <property type="molecule type" value="Genomic_DNA"/>
</dbReference>
<evidence type="ECO:0000259" key="5">
    <source>
        <dbReference type="Pfam" id="PF00005"/>
    </source>
</evidence>
<gene>
    <name evidence="6" type="ORF">S06H3_55320</name>
</gene>
<evidence type="ECO:0000256" key="3">
    <source>
        <dbReference type="ARBA" id="ARBA00022475"/>
    </source>
</evidence>
<dbReference type="GO" id="GO:0016020">
    <property type="term" value="C:membrane"/>
    <property type="evidence" value="ECO:0007669"/>
    <property type="project" value="UniProtKB-SubCell"/>
</dbReference>
<dbReference type="InterPro" id="IPR050388">
    <property type="entry name" value="ABC_Ni/Peptide_Import"/>
</dbReference>
<dbReference type="Gene3D" id="3.40.50.300">
    <property type="entry name" value="P-loop containing nucleotide triphosphate hydrolases"/>
    <property type="match status" value="1"/>
</dbReference>
<evidence type="ECO:0000256" key="4">
    <source>
        <dbReference type="ARBA" id="ARBA00023136"/>
    </source>
</evidence>
<keyword evidence="3" id="KW-1003">Cell membrane</keyword>
<evidence type="ECO:0000256" key="1">
    <source>
        <dbReference type="ARBA" id="ARBA00004370"/>
    </source>
</evidence>
<reference evidence="6" key="1">
    <citation type="journal article" date="2014" name="Front. Microbiol.">
        <title>High frequency of phylogenetically diverse reductive dehalogenase-homologous genes in deep subseafloor sedimentary metagenomes.</title>
        <authorList>
            <person name="Kawai M."/>
            <person name="Futagami T."/>
            <person name="Toyoda A."/>
            <person name="Takaki Y."/>
            <person name="Nishi S."/>
            <person name="Hori S."/>
            <person name="Arai W."/>
            <person name="Tsubouchi T."/>
            <person name="Morono Y."/>
            <person name="Uchiyama I."/>
            <person name="Ito T."/>
            <person name="Fujiyama A."/>
            <person name="Inagaki F."/>
            <person name="Takami H."/>
        </authorList>
    </citation>
    <scope>NUCLEOTIDE SEQUENCE</scope>
    <source>
        <strain evidence="6">Expedition CK06-06</strain>
    </source>
</reference>
<dbReference type="GO" id="GO:0005524">
    <property type="term" value="F:ATP binding"/>
    <property type="evidence" value="ECO:0007669"/>
    <property type="project" value="InterPro"/>
</dbReference>
<keyword evidence="2" id="KW-0813">Transport</keyword>
<sequence length="52" mass="5562">MSKLIEIKGLKTNFYTYEGIVQALDGINLSMREGEILGLVGETGCGKSVTAL</sequence>
<comment type="caution">
    <text evidence="6">The sequence shown here is derived from an EMBL/GenBank/DDBJ whole genome shotgun (WGS) entry which is preliminary data.</text>
</comment>
<dbReference type="InterPro" id="IPR027417">
    <property type="entry name" value="P-loop_NTPase"/>
</dbReference>
<protein>
    <recommendedName>
        <fullName evidence="5">ABC transporter domain-containing protein</fullName>
    </recommendedName>
</protein>